<organism evidence="1 2">
    <name type="scientific">Streptomyces himastatinicus ATCC 53653</name>
    <dbReference type="NCBI Taxonomy" id="457427"/>
    <lineage>
        <taxon>Bacteria</taxon>
        <taxon>Bacillati</taxon>
        <taxon>Actinomycetota</taxon>
        <taxon>Actinomycetes</taxon>
        <taxon>Kitasatosporales</taxon>
        <taxon>Streptomycetaceae</taxon>
        <taxon>Streptomyces</taxon>
        <taxon>Streptomyces violaceusniger group</taxon>
    </lineage>
</organism>
<evidence type="ECO:0000313" key="2">
    <source>
        <dbReference type="Proteomes" id="UP000003963"/>
    </source>
</evidence>
<protein>
    <submittedName>
        <fullName evidence="1">Uncharacterized protein</fullName>
    </submittedName>
</protein>
<name>D9WFV5_9ACTN</name>
<dbReference type="SUPFAM" id="SSF56801">
    <property type="entry name" value="Acetyl-CoA synthetase-like"/>
    <property type="match status" value="1"/>
</dbReference>
<dbReference type="AlphaFoldDB" id="D9WFV5"/>
<accession>D9WFV5</accession>
<gene>
    <name evidence="1" type="ORF">SSOG_00903</name>
</gene>
<keyword evidence="2" id="KW-1185">Reference proteome</keyword>
<evidence type="ECO:0000313" key="1">
    <source>
        <dbReference type="EMBL" id="EFL21191.1"/>
    </source>
</evidence>
<reference evidence="1 2" key="1">
    <citation type="submission" date="2009-02" db="EMBL/GenBank/DDBJ databases">
        <title>Annotation of Streptomyces hygroscopicus strain ATCC 53653.</title>
        <authorList>
            <consortium name="The Broad Institute Genome Sequencing Platform"/>
            <consortium name="Broad Institute Microbial Sequencing Center"/>
            <person name="Fischbach M."/>
            <person name="Godfrey P."/>
            <person name="Ward D."/>
            <person name="Young S."/>
            <person name="Zeng Q."/>
            <person name="Koehrsen M."/>
            <person name="Alvarado L."/>
            <person name="Berlin A.M."/>
            <person name="Bochicchio J."/>
            <person name="Borenstein D."/>
            <person name="Chapman S.B."/>
            <person name="Chen Z."/>
            <person name="Engels R."/>
            <person name="Freedman E."/>
            <person name="Gellesch M."/>
            <person name="Goldberg J."/>
            <person name="Griggs A."/>
            <person name="Gujja S."/>
            <person name="Heilman E.R."/>
            <person name="Heiman D.I."/>
            <person name="Hepburn T.A."/>
            <person name="Howarth C."/>
            <person name="Jen D."/>
            <person name="Larson L."/>
            <person name="Lewis B."/>
            <person name="Mehta T."/>
            <person name="Park D."/>
            <person name="Pearson M."/>
            <person name="Richards J."/>
            <person name="Roberts A."/>
            <person name="Saif S."/>
            <person name="Shea T.D."/>
            <person name="Shenoy N."/>
            <person name="Sisk P."/>
            <person name="Stolte C."/>
            <person name="Sykes S.N."/>
            <person name="Thomson T."/>
            <person name="Walk T."/>
            <person name="White J."/>
            <person name="Yandava C."/>
            <person name="Straight P."/>
            <person name="Clardy J."/>
            <person name="Hung D."/>
            <person name="Kolter R."/>
            <person name="Mekalanos J."/>
            <person name="Walker S."/>
            <person name="Walsh C.T."/>
            <person name="Wieland-Brown L.C."/>
            <person name="Haas B."/>
            <person name="Nusbaum C."/>
            <person name="Birren B."/>
        </authorList>
    </citation>
    <scope>NUCLEOTIDE SEQUENCE [LARGE SCALE GENOMIC DNA]</scope>
    <source>
        <strain evidence="1 2">ATCC 53653</strain>
    </source>
</reference>
<proteinExistence type="predicted"/>
<dbReference type="STRING" id="457427.SSOG_00903"/>
<sequence length="93" mass="10197">MSVTRPGRDAAPNMTDYDAERARFHWEVPERFNAVLDILERRAEQSPDELALVTLRRDGGVAASFTFRDSTWRAGVWVMPSPGSVSAGASGSS</sequence>
<dbReference type="HOGENOM" id="CLU_2398336_0_0_11"/>
<dbReference type="EMBL" id="GG657754">
    <property type="protein sequence ID" value="EFL21191.1"/>
    <property type="molecule type" value="Genomic_DNA"/>
</dbReference>
<dbReference type="Proteomes" id="UP000003963">
    <property type="component" value="Unassembled WGS sequence"/>
</dbReference>